<evidence type="ECO:0000256" key="1">
    <source>
        <dbReference type="SAM" id="Phobius"/>
    </source>
</evidence>
<comment type="caution">
    <text evidence="2">The sequence shown here is derived from an EMBL/GenBank/DDBJ whole genome shotgun (WGS) entry which is preliminary data.</text>
</comment>
<proteinExistence type="predicted"/>
<name>A0A329G4C9_WEICO</name>
<gene>
    <name evidence="2" type="ORF">H7R52_08600</name>
</gene>
<keyword evidence="1" id="KW-0472">Membrane</keyword>
<feature type="transmembrane region" description="Helical" evidence="1">
    <location>
        <begin position="78"/>
        <end position="100"/>
    </location>
</feature>
<protein>
    <submittedName>
        <fullName evidence="2">Uncharacterized protein</fullName>
    </submittedName>
</protein>
<evidence type="ECO:0000313" key="3">
    <source>
        <dbReference type="Proteomes" id="UP000650485"/>
    </source>
</evidence>
<dbReference type="EMBL" id="JACSZT010000006">
    <property type="protein sequence ID" value="MBC6498734.1"/>
    <property type="molecule type" value="Genomic_DNA"/>
</dbReference>
<sequence>MTETKTERYVTYAAFDDFKKHDFQEVRDDIKDIRTELKGIHSEMNDIRMDLSDFKGEMRGELKSLNVRIDQIFESLKFYKMMIVVLFLTPLVDRMISFFFEH</sequence>
<reference evidence="2" key="1">
    <citation type="submission" date="2020-08" db="EMBL/GenBank/DDBJ databases">
        <title>Complete genome sequence of Weissella confusa strain FS54 provides insights into metabolic potential.</title>
        <authorList>
            <person name="Fhoula I."/>
            <person name="Najjari A."/>
            <person name="Lekired A."/>
            <person name="Bessrour-Aouam N."/>
            <person name="Jaballah S."/>
            <person name="Klibi N."/>
            <person name="Ouzari H.-I."/>
        </authorList>
    </citation>
    <scope>NUCLEOTIDE SEQUENCE</scope>
    <source>
        <strain evidence="2">FS54</strain>
    </source>
</reference>
<keyword evidence="1" id="KW-1133">Transmembrane helix</keyword>
<evidence type="ECO:0000313" key="2">
    <source>
        <dbReference type="EMBL" id="MBC6498734.1"/>
    </source>
</evidence>
<dbReference type="Proteomes" id="UP000650485">
    <property type="component" value="Unassembled WGS sequence"/>
</dbReference>
<dbReference type="AlphaFoldDB" id="A0A329G4C9"/>
<dbReference type="RefSeq" id="WP_112464678.1">
    <property type="nucleotide sequence ID" value="NZ_CABJBN010000007.1"/>
</dbReference>
<dbReference type="SUPFAM" id="SSF58100">
    <property type="entry name" value="Bacterial hemolysins"/>
    <property type="match status" value="1"/>
</dbReference>
<accession>A0A329G4C9</accession>
<organism evidence="2 3">
    <name type="scientific">Weissella confusa</name>
    <name type="common">Lactobacillus confusus</name>
    <dbReference type="NCBI Taxonomy" id="1583"/>
    <lineage>
        <taxon>Bacteria</taxon>
        <taxon>Bacillati</taxon>
        <taxon>Bacillota</taxon>
        <taxon>Bacilli</taxon>
        <taxon>Lactobacillales</taxon>
        <taxon>Lactobacillaceae</taxon>
        <taxon>Weissella</taxon>
    </lineage>
</organism>
<keyword evidence="1" id="KW-0812">Transmembrane</keyword>
<dbReference type="Gene3D" id="1.20.58.130">
    <property type="match status" value="1"/>
</dbReference>